<keyword evidence="3" id="KW-1185">Reference proteome</keyword>
<feature type="compositionally biased region" description="Low complexity" evidence="1">
    <location>
        <begin position="1"/>
        <end position="20"/>
    </location>
</feature>
<dbReference type="EMBL" id="JAXOJX010000014">
    <property type="protein sequence ID" value="MDZ5457093.1"/>
    <property type="molecule type" value="Genomic_DNA"/>
</dbReference>
<dbReference type="RefSeq" id="WP_322465500.1">
    <property type="nucleotide sequence ID" value="NZ_JAXOJX010000014.1"/>
</dbReference>
<evidence type="ECO:0000313" key="2">
    <source>
        <dbReference type="EMBL" id="MDZ5457093.1"/>
    </source>
</evidence>
<accession>A0ABU5ID93</accession>
<name>A0ABU5ID93_9BURK</name>
<comment type="caution">
    <text evidence="2">The sequence shown here is derived from an EMBL/GenBank/DDBJ whole genome shotgun (WGS) entry which is preliminary data.</text>
</comment>
<proteinExistence type="predicted"/>
<sequence>MPPLPTIATAAATPVTAAHPIPDDVHEGTPAAPQSPLQRAAERLRALKRLDDQRPSVPGEHWFAFGTGAALLLRGRRSSSALLRTAATVGGLLFMARGLSGRDGLLARLQQRPDRRQDG</sequence>
<evidence type="ECO:0000313" key="3">
    <source>
        <dbReference type="Proteomes" id="UP001293718"/>
    </source>
</evidence>
<organism evidence="2 3">
    <name type="scientific">Azohydromonas lata</name>
    <dbReference type="NCBI Taxonomy" id="45677"/>
    <lineage>
        <taxon>Bacteria</taxon>
        <taxon>Pseudomonadati</taxon>
        <taxon>Pseudomonadota</taxon>
        <taxon>Betaproteobacteria</taxon>
        <taxon>Burkholderiales</taxon>
        <taxon>Sphaerotilaceae</taxon>
        <taxon>Azohydromonas</taxon>
    </lineage>
</organism>
<evidence type="ECO:0008006" key="4">
    <source>
        <dbReference type="Google" id="ProtNLM"/>
    </source>
</evidence>
<evidence type="ECO:0000256" key="1">
    <source>
        <dbReference type="SAM" id="MobiDB-lite"/>
    </source>
</evidence>
<protein>
    <recommendedName>
        <fullName evidence="4">YqjK-like protein</fullName>
    </recommendedName>
</protein>
<reference evidence="2 3" key="1">
    <citation type="submission" date="2023-11" db="EMBL/GenBank/DDBJ databases">
        <title>Draft genome of Azohydromonas lata strain H1 (DSM1123), a polyhydroxyalkanoate producer.</title>
        <authorList>
            <person name="Traversa D."/>
            <person name="D'Addabbo P."/>
            <person name="Pazzani C."/>
            <person name="Manzari C."/>
            <person name="Chiara M."/>
            <person name="Scrascia M."/>
        </authorList>
    </citation>
    <scope>NUCLEOTIDE SEQUENCE [LARGE SCALE GENOMIC DNA]</scope>
    <source>
        <strain evidence="2 3">H1</strain>
    </source>
</reference>
<feature type="region of interest" description="Disordered" evidence="1">
    <location>
        <begin position="1"/>
        <end position="38"/>
    </location>
</feature>
<dbReference type="Proteomes" id="UP001293718">
    <property type="component" value="Unassembled WGS sequence"/>
</dbReference>
<gene>
    <name evidence="2" type="ORF">SM757_10980</name>
</gene>